<dbReference type="InterPro" id="IPR018094">
    <property type="entry name" value="Thymidylate_kinase"/>
</dbReference>
<evidence type="ECO:0000259" key="11">
    <source>
        <dbReference type="Pfam" id="PF02223"/>
    </source>
</evidence>
<dbReference type="PROSITE" id="PS01331">
    <property type="entry name" value="THYMIDYLATE_KINASE"/>
    <property type="match status" value="1"/>
</dbReference>
<dbReference type="SUPFAM" id="SSF52540">
    <property type="entry name" value="P-loop containing nucleoside triphosphate hydrolases"/>
    <property type="match status" value="1"/>
</dbReference>
<comment type="similarity">
    <text evidence="1 10">Belongs to the thymidylate kinase family.</text>
</comment>
<protein>
    <recommendedName>
        <fullName evidence="3 10">Thymidylate kinase</fullName>
        <ecNumber evidence="2 10">2.7.4.9</ecNumber>
    </recommendedName>
    <alternativeName>
        <fullName evidence="10">dTMP kinase</fullName>
    </alternativeName>
</protein>
<evidence type="ECO:0000256" key="7">
    <source>
        <dbReference type="ARBA" id="ARBA00022777"/>
    </source>
</evidence>
<evidence type="ECO:0000256" key="9">
    <source>
        <dbReference type="ARBA" id="ARBA00048743"/>
    </source>
</evidence>
<dbReference type="CDD" id="cd01672">
    <property type="entry name" value="TMPK"/>
    <property type="match status" value="1"/>
</dbReference>
<gene>
    <name evidence="10" type="primary">tmk</name>
    <name evidence="12" type="ORF">SAMN05216431_10791</name>
</gene>
<comment type="caution">
    <text evidence="12">The sequence shown here is derived from an EMBL/GenBank/DDBJ whole genome shotgun (WGS) entry which is preliminary data.</text>
</comment>
<dbReference type="Gene3D" id="3.40.50.300">
    <property type="entry name" value="P-loop containing nucleotide triphosphate hydrolases"/>
    <property type="match status" value="1"/>
</dbReference>
<keyword evidence="8 10" id="KW-0067">ATP-binding</keyword>
<evidence type="ECO:0000256" key="5">
    <source>
        <dbReference type="ARBA" id="ARBA00022727"/>
    </source>
</evidence>
<comment type="catalytic activity">
    <reaction evidence="9 10">
        <text>dTMP + ATP = dTDP + ADP</text>
        <dbReference type="Rhea" id="RHEA:13517"/>
        <dbReference type="ChEBI" id="CHEBI:30616"/>
        <dbReference type="ChEBI" id="CHEBI:58369"/>
        <dbReference type="ChEBI" id="CHEBI:63528"/>
        <dbReference type="ChEBI" id="CHEBI:456216"/>
        <dbReference type="EC" id="2.7.4.9"/>
    </reaction>
</comment>
<dbReference type="Proteomes" id="UP000182089">
    <property type="component" value="Unassembled WGS sequence"/>
</dbReference>
<sequence length="213" mass="24050">MSGMFITFEGTDGSGKTSVIKAVIAYLEQLGRTDYVLTREPGGNRISEAIRDIILDQRFTEMDGRTEALLYAAARRQHIVGKILPALNENKLVLCDRFVDSSLVYQGVGRKIGIAEVLAMNQFATDGLTPDLTIYFEIEPEIGLARIHKNRQDEVNRLDLEKMSFYHEVHQAYQKLAKDYPDRIKVIDAKKPLDEVVLDVLKLLKNEAAAYFA</sequence>
<keyword evidence="4 10" id="KW-0808">Transferase</keyword>
<feature type="domain" description="Thymidylate kinase-like" evidence="11">
    <location>
        <begin position="8"/>
        <end position="197"/>
    </location>
</feature>
<dbReference type="EC" id="2.7.4.9" evidence="2 10"/>
<reference evidence="12 13" key="1">
    <citation type="submission" date="2016-10" db="EMBL/GenBank/DDBJ databases">
        <authorList>
            <person name="Varghese N."/>
            <person name="Submissions S."/>
        </authorList>
    </citation>
    <scope>NUCLEOTIDE SEQUENCE [LARGE SCALE GENOMIC DNA]</scope>
    <source>
        <strain evidence="12 13">WC1T17</strain>
    </source>
</reference>
<dbReference type="InterPro" id="IPR018095">
    <property type="entry name" value="Thymidylate_kin_CS"/>
</dbReference>
<evidence type="ECO:0000256" key="10">
    <source>
        <dbReference type="HAMAP-Rule" id="MF_00165"/>
    </source>
</evidence>
<evidence type="ECO:0000313" key="12">
    <source>
        <dbReference type="EMBL" id="SEM72214.1"/>
    </source>
</evidence>
<organism evidence="12 13">
    <name type="scientific">Ligilactobacillus ruminis</name>
    <dbReference type="NCBI Taxonomy" id="1623"/>
    <lineage>
        <taxon>Bacteria</taxon>
        <taxon>Bacillati</taxon>
        <taxon>Bacillota</taxon>
        <taxon>Bacilli</taxon>
        <taxon>Lactobacillales</taxon>
        <taxon>Lactobacillaceae</taxon>
        <taxon>Ligilactobacillus</taxon>
    </lineage>
</organism>
<keyword evidence="6 10" id="KW-0547">Nucleotide-binding</keyword>
<name>A0ABY1AC11_9LACO</name>
<evidence type="ECO:0000256" key="4">
    <source>
        <dbReference type="ARBA" id="ARBA00022679"/>
    </source>
</evidence>
<feature type="binding site" evidence="10">
    <location>
        <begin position="10"/>
        <end position="17"/>
    </location>
    <ligand>
        <name>ATP</name>
        <dbReference type="ChEBI" id="CHEBI:30616"/>
    </ligand>
</feature>
<evidence type="ECO:0000256" key="2">
    <source>
        <dbReference type="ARBA" id="ARBA00012980"/>
    </source>
</evidence>
<accession>A0ABY1AC11</accession>
<dbReference type="PANTHER" id="PTHR10344:SF4">
    <property type="entry name" value="UMP-CMP KINASE 2, MITOCHONDRIAL"/>
    <property type="match status" value="1"/>
</dbReference>
<evidence type="ECO:0000256" key="6">
    <source>
        <dbReference type="ARBA" id="ARBA00022741"/>
    </source>
</evidence>
<evidence type="ECO:0000256" key="3">
    <source>
        <dbReference type="ARBA" id="ARBA00017144"/>
    </source>
</evidence>
<evidence type="ECO:0000256" key="8">
    <source>
        <dbReference type="ARBA" id="ARBA00022840"/>
    </source>
</evidence>
<dbReference type="EMBL" id="FOCC01000007">
    <property type="protein sequence ID" value="SEM72214.1"/>
    <property type="molecule type" value="Genomic_DNA"/>
</dbReference>
<keyword evidence="5 10" id="KW-0545">Nucleotide biosynthesis</keyword>
<dbReference type="GO" id="GO:0016301">
    <property type="term" value="F:kinase activity"/>
    <property type="evidence" value="ECO:0007669"/>
    <property type="project" value="UniProtKB-KW"/>
</dbReference>
<dbReference type="InterPro" id="IPR027417">
    <property type="entry name" value="P-loop_NTPase"/>
</dbReference>
<dbReference type="InterPro" id="IPR039430">
    <property type="entry name" value="Thymidylate_kin-like_dom"/>
</dbReference>
<evidence type="ECO:0000256" key="1">
    <source>
        <dbReference type="ARBA" id="ARBA00009776"/>
    </source>
</evidence>
<keyword evidence="7 10" id="KW-0418">Kinase</keyword>
<dbReference type="Pfam" id="PF02223">
    <property type="entry name" value="Thymidylate_kin"/>
    <property type="match status" value="1"/>
</dbReference>
<dbReference type="PANTHER" id="PTHR10344">
    <property type="entry name" value="THYMIDYLATE KINASE"/>
    <property type="match status" value="1"/>
</dbReference>
<dbReference type="HAMAP" id="MF_00165">
    <property type="entry name" value="Thymidylate_kinase"/>
    <property type="match status" value="1"/>
</dbReference>
<comment type="function">
    <text evidence="10">Phosphorylation of dTMP to form dTDP in both de novo and salvage pathways of dTTP synthesis.</text>
</comment>
<dbReference type="NCBIfam" id="TIGR00041">
    <property type="entry name" value="DTMP_kinase"/>
    <property type="match status" value="1"/>
</dbReference>
<proteinExistence type="inferred from homology"/>
<evidence type="ECO:0000313" key="13">
    <source>
        <dbReference type="Proteomes" id="UP000182089"/>
    </source>
</evidence>